<dbReference type="GO" id="GO:1990573">
    <property type="term" value="P:potassium ion import across plasma membrane"/>
    <property type="evidence" value="ECO:0007669"/>
    <property type="project" value="TreeGrafter"/>
</dbReference>
<dbReference type="GO" id="GO:0140107">
    <property type="term" value="F:high-affinity potassium ion transmembrane transporter activity"/>
    <property type="evidence" value="ECO:0007669"/>
    <property type="project" value="TreeGrafter"/>
</dbReference>
<dbReference type="GO" id="GO:0005886">
    <property type="term" value="C:plasma membrane"/>
    <property type="evidence" value="ECO:0007669"/>
    <property type="project" value="TreeGrafter"/>
</dbReference>
<evidence type="ECO:0000256" key="1">
    <source>
        <dbReference type="ARBA" id="ARBA00004141"/>
    </source>
</evidence>
<feature type="compositionally biased region" description="Low complexity" evidence="7">
    <location>
        <begin position="46"/>
        <end position="64"/>
    </location>
</feature>
<evidence type="ECO:0000256" key="6">
    <source>
        <dbReference type="ARBA" id="ARBA00023136"/>
    </source>
</evidence>
<feature type="transmembrane region" description="Helical" evidence="8">
    <location>
        <begin position="356"/>
        <end position="373"/>
    </location>
</feature>
<evidence type="ECO:0000313" key="9">
    <source>
        <dbReference type="EMBL" id="KAF4626697.1"/>
    </source>
</evidence>
<protein>
    <submittedName>
        <fullName evidence="9">Uncharacterized protein</fullName>
    </submittedName>
</protein>
<feature type="transmembrane region" description="Helical" evidence="8">
    <location>
        <begin position="182"/>
        <end position="203"/>
    </location>
</feature>
<evidence type="ECO:0000256" key="5">
    <source>
        <dbReference type="ARBA" id="ARBA00023065"/>
    </source>
</evidence>
<proteinExistence type="predicted"/>
<evidence type="ECO:0000256" key="3">
    <source>
        <dbReference type="ARBA" id="ARBA00022692"/>
    </source>
</evidence>
<keyword evidence="10" id="KW-1185">Reference proteome</keyword>
<feature type="transmembrane region" description="Helical" evidence="8">
    <location>
        <begin position="535"/>
        <end position="553"/>
    </location>
</feature>
<dbReference type="Pfam" id="PF02386">
    <property type="entry name" value="TrkH"/>
    <property type="match status" value="1"/>
</dbReference>
<dbReference type="AlphaFoldDB" id="A0A8H4VY97"/>
<dbReference type="InterPro" id="IPR003445">
    <property type="entry name" value="Cat_transpt"/>
</dbReference>
<evidence type="ECO:0000256" key="4">
    <source>
        <dbReference type="ARBA" id="ARBA00022989"/>
    </source>
</evidence>
<name>A0A8H4VY97_9HELO</name>
<dbReference type="Proteomes" id="UP000566819">
    <property type="component" value="Unassembled WGS sequence"/>
</dbReference>
<feature type="transmembrane region" description="Helical" evidence="8">
    <location>
        <begin position="243"/>
        <end position="263"/>
    </location>
</feature>
<keyword evidence="3 8" id="KW-0812">Transmembrane</keyword>
<comment type="caution">
    <text evidence="9">The sequence shown here is derived from an EMBL/GenBank/DDBJ whole genome shotgun (WGS) entry which is preliminary data.</text>
</comment>
<keyword evidence="5" id="KW-0406">Ion transport</keyword>
<dbReference type="PANTHER" id="PTHR31064">
    <property type="entry name" value="POTASSIUM TRANSPORT PROTEIN DDB_G0292412-RELATED"/>
    <property type="match status" value="1"/>
</dbReference>
<feature type="compositionally biased region" description="Basic and acidic residues" evidence="7">
    <location>
        <begin position="85"/>
        <end position="96"/>
    </location>
</feature>
<evidence type="ECO:0000256" key="7">
    <source>
        <dbReference type="SAM" id="MobiDB-lite"/>
    </source>
</evidence>
<accession>A0A8H4VY97</accession>
<gene>
    <name evidence="9" type="ORF">G7Y89_g11456</name>
</gene>
<evidence type="ECO:0000256" key="8">
    <source>
        <dbReference type="SAM" id="Phobius"/>
    </source>
</evidence>
<feature type="region of interest" description="Disordered" evidence="7">
    <location>
        <begin position="38"/>
        <end position="96"/>
    </location>
</feature>
<dbReference type="OrthoDB" id="9999863at2759"/>
<organism evidence="9 10">
    <name type="scientific">Cudoniella acicularis</name>
    <dbReference type="NCBI Taxonomy" id="354080"/>
    <lineage>
        <taxon>Eukaryota</taxon>
        <taxon>Fungi</taxon>
        <taxon>Dikarya</taxon>
        <taxon>Ascomycota</taxon>
        <taxon>Pezizomycotina</taxon>
        <taxon>Leotiomycetes</taxon>
        <taxon>Helotiales</taxon>
        <taxon>Tricladiaceae</taxon>
        <taxon>Cudoniella</taxon>
    </lineage>
</organism>
<keyword evidence="4 8" id="KW-1133">Transmembrane helix</keyword>
<dbReference type="EMBL" id="JAAMPI010001102">
    <property type="protein sequence ID" value="KAF4626697.1"/>
    <property type="molecule type" value="Genomic_DNA"/>
</dbReference>
<keyword evidence="6 8" id="KW-0472">Membrane</keyword>
<dbReference type="PANTHER" id="PTHR31064:SF37">
    <property type="entry name" value="TRANSPORTER, PUTATIVE (EUROFUNG)-RELATED"/>
    <property type="match status" value="1"/>
</dbReference>
<dbReference type="InterPro" id="IPR051143">
    <property type="entry name" value="TrkH_K-transport"/>
</dbReference>
<evidence type="ECO:0000256" key="2">
    <source>
        <dbReference type="ARBA" id="ARBA00022448"/>
    </source>
</evidence>
<reference evidence="9 10" key="1">
    <citation type="submission" date="2020-03" db="EMBL/GenBank/DDBJ databases">
        <title>Draft Genome Sequence of Cudoniella acicularis.</title>
        <authorList>
            <person name="Buettner E."/>
            <person name="Kellner H."/>
        </authorList>
    </citation>
    <scope>NUCLEOTIDE SEQUENCE [LARGE SCALE GENOMIC DNA]</scope>
    <source>
        <strain evidence="9 10">DSM 108380</strain>
    </source>
</reference>
<feature type="transmembrane region" description="Helical" evidence="8">
    <location>
        <begin position="291"/>
        <end position="309"/>
    </location>
</feature>
<comment type="subcellular location">
    <subcellularLocation>
        <location evidence="1">Membrane</location>
        <topology evidence="1">Multi-pass membrane protein</topology>
    </subcellularLocation>
</comment>
<dbReference type="GO" id="GO:0030007">
    <property type="term" value="P:intracellular potassium ion homeostasis"/>
    <property type="evidence" value="ECO:0007669"/>
    <property type="project" value="TreeGrafter"/>
</dbReference>
<evidence type="ECO:0000313" key="10">
    <source>
        <dbReference type="Proteomes" id="UP000566819"/>
    </source>
</evidence>
<keyword evidence="2" id="KW-0813">Transport</keyword>
<sequence>MATSFSLDSRLSHVVRVLVVWVRRRAFESKYANVVQDKKTRRRSSFDQSRGSSDSDSISNYSRDLAPLPARIRGQSQDIVPGEPESSKEASSDEKPCGDEWVEECQVNTAAQCLPDHSSANTPPESVYLAKKPSAASLLGTFRSFGQAIVGRNSQFYGLSREEREQLGCIEYKALKLLSCLVPAYLIIFQILGSVGLSTYIALNRPSVALANGVNPWWVGIFDGVSAFNNAGMSLLDASLTSYYVLLTISFLTLVGNTASSHYQEWGEIIEFILKYPRRVYTHLFPSTPTWYLLVVLFLFNGMDFIAFETLNRSNPVLTSLPPIIRNLDVLAQTITIRSAGFAVISISSLRIGLQAFYVPMMFISAFPVAITMRSSNVYEERSLGIYSHQPRQSDPDAGDTSSLLTCQSRTRLYFLRQQLQNQLSHDFWFVLICTILIIWIETGSYDRDPLTFSVFNIMFEVVSADLPVAIDRAVQLPDSIIGDVKQEEEEEVEEEAEVEVEVHREIEKEIEREVAEDEFSKLIYTSTIRNDSRLFLLFIISTSLSVCLHLSFPPLKTLNNIKSSSSSSILNFTMQSKFIITLAALASVTQLVTGQGFTIPEDQPDGTYNVTIGSNGNHIHTLIGNITDTEGLKAQASPLRHSAKFCARDDNPDPNKIPNDAETSCTGNLISGDDIGKAIGKLEDQCVNSPVEKGPGIYSKSGDVVAYMCNYGGPNPCVQHEVIRAGAMIMSLYGDKGPVLGASWVLIGEWAKGYGYDKVCALRAFSSHFQASQIRLQALGN</sequence>